<dbReference type="InterPro" id="IPR011130">
    <property type="entry name" value="SecA_preprotein_X-link_dom"/>
</dbReference>
<comment type="caution">
    <text evidence="17">The sequence shown here is derived from an EMBL/GenBank/DDBJ whole genome shotgun (WGS) entry which is preliminary data.</text>
</comment>
<dbReference type="InterPro" id="IPR011116">
    <property type="entry name" value="SecA_Wing/Scaffold"/>
</dbReference>
<dbReference type="GO" id="GO:0043952">
    <property type="term" value="P:protein transport by the Sec complex"/>
    <property type="evidence" value="ECO:0007669"/>
    <property type="project" value="TreeGrafter"/>
</dbReference>
<dbReference type="Pfam" id="PF07517">
    <property type="entry name" value="SecA_DEAD"/>
    <property type="match status" value="1"/>
</dbReference>
<dbReference type="PANTHER" id="PTHR30612">
    <property type="entry name" value="SECA INNER MEMBRANE COMPONENT OF SEC PROTEIN SECRETION SYSTEM"/>
    <property type="match status" value="1"/>
</dbReference>
<feature type="domain" description="Helicase C-terminal" evidence="15">
    <location>
        <begin position="453"/>
        <end position="631"/>
    </location>
</feature>
<evidence type="ECO:0000256" key="2">
    <source>
        <dbReference type="ARBA" id="ARBA00007650"/>
    </source>
</evidence>
<feature type="domain" description="SecA family profile" evidence="16">
    <location>
        <begin position="2"/>
        <end position="615"/>
    </location>
</feature>
<feature type="binding site" evidence="12">
    <location>
        <position position="528"/>
    </location>
    <ligand>
        <name>ATP</name>
        <dbReference type="ChEBI" id="CHEBI:30616"/>
    </ligand>
</feature>
<dbReference type="FunFam" id="3.90.1440.10:FF:000003">
    <property type="entry name" value="Preprotein translocase SecA subunit"/>
    <property type="match status" value="1"/>
</dbReference>
<dbReference type="PRINTS" id="PR00906">
    <property type="entry name" value="SECA"/>
</dbReference>
<comment type="subunit">
    <text evidence="12">Monomer and homodimer. Part of the essential Sec protein translocation apparatus which comprises SecA, SecYEG and auxiliary proteins SecDF. Other proteins may also be involved.</text>
</comment>
<dbReference type="FunFam" id="3.40.50.300:FF:000429">
    <property type="entry name" value="Preprotein translocase subunit SecA"/>
    <property type="match status" value="1"/>
</dbReference>
<dbReference type="GO" id="GO:0031522">
    <property type="term" value="C:cell envelope Sec protein transport complex"/>
    <property type="evidence" value="ECO:0007669"/>
    <property type="project" value="TreeGrafter"/>
</dbReference>
<dbReference type="NCBIfam" id="NF009538">
    <property type="entry name" value="PRK12904.1"/>
    <property type="match status" value="1"/>
</dbReference>
<accession>A0A2M8LBD5</accession>
<dbReference type="InterPro" id="IPR036266">
    <property type="entry name" value="SecA_Wing/Scaffold_sf"/>
</dbReference>
<evidence type="ECO:0000256" key="6">
    <source>
        <dbReference type="ARBA" id="ARBA00022741"/>
    </source>
</evidence>
<dbReference type="InterPro" id="IPR014018">
    <property type="entry name" value="SecA_motor_DEAD"/>
</dbReference>
<dbReference type="PROSITE" id="PS51196">
    <property type="entry name" value="SECA_MOTOR_DEAD"/>
    <property type="match status" value="1"/>
</dbReference>
<organism evidence="17 18">
    <name type="scientific">Candidatus Taylorbacteria bacterium CG10_big_fil_rev_8_21_14_0_10_41_48</name>
    <dbReference type="NCBI Taxonomy" id="1975024"/>
    <lineage>
        <taxon>Bacteria</taxon>
        <taxon>Candidatus Tayloriibacteriota</taxon>
    </lineage>
</organism>
<dbReference type="InterPro" id="IPR001650">
    <property type="entry name" value="Helicase_C-like"/>
</dbReference>
<keyword evidence="9 12" id="KW-1278">Translocase</keyword>
<comment type="similarity">
    <text evidence="2 12 13">Belongs to the SecA family.</text>
</comment>
<name>A0A2M8LBD5_9BACT</name>
<evidence type="ECO:0000259" key="14">
    <source>
        <dbReference type="PROSITE" id="PS51192"/>
    </source>
</evidence>
<evidence type="ECO:0000256" key="9">
    <source>
        <dbReference type="ARBA" id="ARBA00022967"/>
    </source>
</evidence>
<dbReference type="Proteomes" id="UP000228700">
    <property type="component" value="Unassembled WGS sequence"/>
</dbReference>
<evidence type="ECO:0000313" key="18">
    <source>
        <dbReference type="Proteomes" id="UP000228700"/>
    </source>
</evidence>
<dbReference type="InterPro" id="IPR000185">
    <property type="entry name" value="SecA"/>
</dbReference>
<dbReference type="InterPro" id="IPR020937">
    <property type="entry name" value="SecA_CS"/>
</dbReference>
<dbReference type="SMART" id="SM00957">
    <property type="entry name" value="SecA_DEAD"/>
    <property type="match status" value="1"/>
</dbReference>
<keyword evidence="7 12" id="KW-0067">ATP-binding</keyword>
<evidence type="ECO:0000313" key="17">
    <source>
        <dbReference type="EMBL" id="PJE73901.1"/>
    </source>
</evidence>
<dbReference type="InterPro" id="IPR044722">
    <property type="entry name" value="SecA_SF2_C"/>
</dbReference>
<evidence type="ECO:0000256" key="10">
    <source>
        <dbReference type="ARBA" id="ARBA00023010"/>
    </source>
</evidence>
<dbReference type="EMBL" id="PFEQ01000014">
    <property type="protein sequence ID" value="PJE73901.1"/>
    <property type="molecule type" value="Genomic_DNA"/>
</dbReference>
<dbReference type="GO" id="GO:0005829">
    <property type="term" value="C:cytosol"/>
    <property type="evidence" value="ECO:0007669"/>
    <property type="project" value="TreeGrafter"/>
</dbReference>
<dbReference type="NCBIfam" id="TIGR00963">
    <property type="entry name" value="secA"/>
    <property type="match status" value="1"/>
</dbReference>
<comment type="function">
    <text evidence="12">Part of the Sec protein translocase complex. Interacts with the SecYEG preprotein conducting channel. Has a central role in coupling the hydrolysis of ATP to the transfer of proteins into and across the cell membrane, serving as an ATP-driven molecular motor driving the stepwise translocation of polypeptide chains across the membrane.</text>
</comment>
<dbReference type="SUPFAM" id="SSF81886">
    <property type="entry name" value="Helical scaffold and wing domains of SecA"/>
    <property type="match status" value="1"/>
</dbReference>
<evidence type="ECO:0000256" key="12">
    <source>
        <dbReference type="HAMAP-Rule" id="MF_01382"/>
    </source>
</evidence>
<dbReference type="GO" id="GO:0005886">
    <property type="term" value="C:plasma membrane"/>
    <property type="evidence" value="ECO:0007669"/>
    <property type="project" value="UniProtKB-SubCell"/>
</dbReference>
<dbReference type="EC" id="7.4.2.8" evidence="12"/>
<dbReference type="InterPro" id="IPR036670">
    <property type="entry name" value="SecA_X-link_sf"/>
</dbReference>
<dbReference type="Gene3D" id="3.90.1440.10">
    <property type="entry name" value="SecA, preprotein cross-linking domain"/>
    <property type="match status" value="1"/>
</dbReference>
<dbReference type="PROSITE" id="PS51194">
    <property type="entry name" value="HELICASE_CTER"/>
    <property type="match status" value="1"/>
</dbReference>
<dbReference type="InterPro" id="IPR014001">
    <property type="entry name" value="Helicase_ATP-bd"/>
</dbReference>
<evidence type="ECO:0000256" key="7">
    <source>
        <dbReference type="ARBA" id="ARBA00022840"/>
    </source>
</evidence>
<dbReference type="PROSITE" id="PS01312">
    <property type="entry name" value="SECA"/>
    <property type="match status" value="1"/>
</dbReference>
<keyword evidence="4 12" id="KW-1003">Cell membrane</keyword>
<evidence type="ECO:0000259" key="16">
    <source>
        <dbReference type="PROSITE" id="PS51196"/>
    </source>
</evidence>
<dbReference type="GO" id="GO:0017038">
    <property type="term" value="P:protein import"/>
    <property type="evidence" value="ECO:0007669"/>
    <property type="project" value="InterPro"/>
</dbReference>
<dbReference type="PANTHER" id="PTHR30612:SF0">
    <property type="entry name" value="CHLOROPLAST PROTEIN-TRANSPORTING ATPASE"/>
    <property type="match status" value="1"/>
</dbReference>
<dbReference type="GO" id="GO:0006605">
    <property type="term" value="P:protein targeting"/>
    <property type="evidence" value="ECO:0007669"/>
    <property type="project" value="UniProtKB-UniRule"/>
</dbReference>
<dbReference type="GO" id="GO:0008564">
    <property type="term" value="F:protein-exporting ATPase activity"/>
    <property type="evidence" value="ECO:0007669"/>
    <property type="project" value="UniProtKB-EC"/>
</dbReference>
<sequence length="844" mass="95401">MASFLQRLFSGGEGSDVKPYKALVEKVNSFEEVLSLLSDEALRAKTTEFKERLSKGETEDDILPEAFATVREASRRTLGQRHFDVQIIGGAILHRSGIAEMRTGEGKTLVATLPAYLNALRGLGVHVITVNDYLSRRDAVWMGQVYDFLGLSVAVINHDSSYVYDRNHGKKGEQGDAIDEKRDEIGSFHVVHEFLRPVSRRDAYQADITYGTNHEFGFDYLRDNLEYSKDNLRQREFNYAVVDEVDSILIDEARTPLIISSQTADSDDFYKTFAKVAERMAKDEDFEVDEKRKTATLTDAGIAKAEKILGIDNIYTDRGVKYVHHLETAVRAKALFFKDKEYVVKEGQIIIVDEFTGRLQPGRRWSEGLHQAIEAKEGLSIQKESRTFASITYQNYFRLYKKLSGMTGTAMTSKEEFFKVYGIETLAVPTNRPVARIDQNDLIFQTETGKWKAIARKIKEISQKGQPVLIGTVSIEKNELLAEYLKKEGVKHELLNAKNHEREGEIIAQAGRYGAVTIATNMAGRGVDIKLGGNPSTPEEAERVKSAGGLFVLGTERHEARRIDNQLRGRSGRQGDPGETQFFVSLEDSLMRVFASDTIKKMMGRFGIPEDEPIENGLITRSLETAQTKIEGFNFDSRKHVLEYDDVMNLHRKSIYEKRRKMLVGSDGDVIAELYSILDTSDVDFMKSVEDKKTSLGEDQFASLIRQLYLRTIDTLWVEHLEAMDYLRSSVNLRAYGQRDPLVEYKREGLRLWKDMQQNMNGTIVSAIPHLGVSEVQAQQNNSFSASAIEAAAKEILGDDSAPAESTPKYGRNDKIVVVRDGEEKEIKWKKLSDYEKDGWKIKA</sequence>
<dbReference type="InterPro" id="IPR027417">
    <property type="entry name" value="P-loop_NTPase"/>
</dbReference>
<feature type="domain" description="Helicase ATP-binding" evidence="14">
    <location>
        <begin position="88"/>
        <end position="282"/>
    </location>
</feature>
<keyword evidence="5 12" id="KW-0963">Cytoplasm</keyword>
<dbReference type="InterPro" id="IPR011115">
    <property type="entry name" value="SecA_DEAD"/>
</dbReference>
<evidence type="ECO:0000256" key="8">
    <source>
        <dbReference type="ARBA" id="ARBA00022927"/>
    </source>
</evidence>
<evidence type="ECO:0000256" key="3">
    <source>
        <dbReference type="ARBA" id="ARBA00022448"/>
    </source>
</evidence>
<evidence type="ECO:0000256" key="4">
    <source>
        <dbReference type="ARBA" id="ARBA00022475"/>
    </source>
</evidence>
<dbReference type="SMART" id="SM00958">
    <property type="entry name" value="SecA_PP_bind"/>
    <property type="match status" value="1"/>
</dbReference>
<dbReference type="AlphaFoldDB" id="A0A2M8LBD5"/>
<reference evidence="18" key="1">
    <citation type="submission" date="2017-09" db="EMBL/GenBank/DDBJ databases">
        <title>Depth-based differentiation of microbial function through sediment-hosted aquifers and enrichment of novel symbionts in the deep terrestrial subsurface.</title>
        <authorList>
            <person name="Probst A.J."/>
            <person name="Ladd B."/>
            <person name="Jarett J.K."/>
            <person name="Geller-Mcgrath D.E."/>
            <person name="Sieber C.M.K."/>
            <person name="Emerson J.B."/>
            <person name="Anantharaman K."/>
            <person name="Thomas B.C."/>
            <person name="Malmstrom R."/>
            <person name="Stieglmeier M."/>
            <person name="Klingl A."/>
            <person name="Woyke T."/>
            <person name="Ryan C.M."/>
            <person name="Banfield J.F."/>
        </authorList>
    </citation>
    <scope>NUCLEOTIDE SEQUENCE [LARGE SCALE GENOMIC DNA]</scope>
</reference>
<dbReference type="Gene3D" id="1.10.3060.10">
    <property type="entry name" value="Helical scaffold and wing domains of SecA"/>
    <property type="match status" value="2"/>
</dbReference>
<dbReference type="CDD" id="cd18803">
    <property type="entry name" value="SF2_C_secA"/>
    <property type="match status" value="1"/>
</dbReference>
<feature type="binding site" evidence="12">
    <location>
        <begin position="104"/>
        <end position="108"/>
    </location>
    <ligand>
        <name>ATP</name>
        <dbReference type="ChEBI" id="CHEBI:30616"/>
    </ligand>
</feature>
<comment type="catalytic activity">
    <reaction evidence="12">
        <text>ATP + H2O + cellular proteinSide 1 = ADP + phosphate + cellular proteinSide 2.</text>
        <dbReference type="EC" id="7.4.2.8"/>
    </reaction>
</comment>
<dbReference type="GO" id="GO:0005524">
    <property type="term" value="F:ATP binding"/>
    <property type="evidence" value="ECO:0007669"/>
    <property type="project" value="UniProtKB-UniRule"/>
</dbReference>
<keyword evidence="6 12" id="KW-0547">Nucleotide-binding</keyword>
<keyword evidence="10 12" id="KW-0811">Translocation</keyword>
<dbReference type="PROSITE" id="PS51192">
    <property type="entry name" value="HELICASE_ATP_BIND_1"/>
    <property type="match status" value="1"/>
</dbReference>
<dbReference type="SUPFAM" id="SSF52540">
    <property type="entry name" value="P-loop containing nucleoside triphosphate hydrolases"/>
    <property type="match status" value="2"/>
</dbReference>
<keyword evidence="8 12" id="KW-0653">Protein transport</keyword>
<evidence type="ECO:0000256" key="1">
    <source>
        <dbReference type="ARBA" id="ARBA00004170"/>
    </source>
</evidence>
<evidence type="ECO:0000256" key="11">
    <source>
        <dbReference type="ARBA" id="ARBA00023136"/>
    </source>
</evidence>
<dbReference type="CDD" id="cd17928">
    <property type="entry name" value="DEXDc_SecA"/>
    <property type="match status" value="1"/>
</dbReference>
<dbReference type="Pfam" id="PF07516">
    <property type="entry name" value="SecA_SW"/>
    <property type="match status" value="2"/>
</dbReference>
<keyword evidence="11 12" id="KW-0472">Membrane</keyword>
<comment type="subcellular location">
    <subcellularLocation>
        <location evidence="12">Cell membrane</location>
        <topology evidence="12">Peripheral membrane protein</topology>
        <orientation evidence="12">Cytoplasmic side</orientation>
    </subcellularLocation>
    <subcellularLocation>
        <location evidence="12">Cytoplasm</location>
    </subcellularLocation>
    <subcellularLocation>
        <location evidence="1">Membrane</location>
        <topology evidence="1">Peripheral membrane protein</topology>
    </subcellularLocation>
    <text evidence="12">Distribution is 50-50.</text>
</comment>
<dbReference type="Gene3D" id="3.40.50.300">
    <property type="entry name" value="P-loop containing nucleotide triphosphate hydrolases"/>
    <property type="match status" value="3"/>
</dbReference>
<evidence type="ECO:0000256" key="13">
    <source>
        <dbReference type="RuleBase" id="RU003874"/>
    </source>
</evidence>
<keyword evidence="3 12" id="KW-0813">Transport</keyword>
<gene>
    <name evidence="12" type="primary">secA</name>
    <name evidence="17" type="ORF">COV01_03605</name>
</gene>
<dbReference type="HAMAP" id="MF_01382">
    <property type="entry name" value="SecA"/>
    <property type="match status" value="1"/>
</dbReference>
<proteinExistence type="inferred from homology"/>
<protein>
    <recommendedName>
        <fullName evidence="12 13">Protein translocase subunit SecA</fullName>
        <ecNumber evidence="12">7.4.2.8</ecNumber>
    </recommendedName>
</protein>
<dbReference type="GO" id="GO:0065002">
    <property type="term" value="P:intracellular protein transmembrane transport"/>
    <property type="evidence" value="ECO:0007669"/>
    <property type="project" value="UniProtKB-UniRule"/>
</dbReference>
<dbReference type="Pfam" id="PF01043">
    <property type="entry name" value="SecA_PP_bind"/>
    <property type="match status" value="1"/>
</dbReference>
<dbReference type="Pfam" id="PF21090">
    <property type="entry name" value="P-loop_SecA"/>
    <property type="match status" value="2"/>
</dbReference>
<evidence type="ECO:0000256" key="5">
    <source>
        <dbReference type="ARBA" id="ARBA00022490"/>
    </source>
</evidence>
<feature type="binding site" evidence="12">
    <location>
        <position position="86"/>
    </location>
    <ligand>
        <name>ATP</name>
        <dbReference type="ChEBI" id="CHEBI:30616"/>
    </ligand>
</feature>
<evidence type="ECO:0000259" key="15">
    <source>
        <dbReference type="PROSITE" id="PS51194"/>
    </source>
</evidence>
<dbReference type="SUPFAM" id="SSF81767">
    <property type="entry name" value="Pre-protein crosslinking domain of SecA"/>
    <property type="match status" value="1"/>
</dbReference>